<evidence type="ECO:0000256" key="6">
    <source>
        <dbReference type="ARBA" id="ARBA00023136"/>
    </source>
</evidence>
<evidence type="ECO:0000256" key="7">
    <source>
        <dbReference type="ARBA" id="ARBA00023237"/>
    </source>
</evidence>
<dbReference type="PANTHER" id="PTHR30026:SF20">
    <property type="entry name" value="OUTER MEMBRANE PROTEIN TOLC"/>
    <property type="match status" value="1"/>
</dbReference>
<keyword evidence="3" id="KW-0813">Transport</keyword>
<evidence type="ECO:0000313" key="9">
    <source>
        <dbReference type="Proteomes" id="UP000053784"/>
    </source>
</evidence>
<dbReference type="SUPFAM" id="SSF56954">
    <property type="entry name" value="Outer membrane efflux proteins (OEP)"/>
    <property type="match status" value="1"/>
</dbReference>
<accession>A0A084CMM4</accession>
<dbReference type="InterPro" id="IPR051906">
    <property type="entry name" value="TolC-like"/>
</dbReference>
<gene>
    <name evidence="8" type="primary">tolC</name>
    <name evidence="8" type="ORF">CF67_04036</name>
</gene>
<comment type="subcellular location">
    <subcellularLocation>
        <location evidence="1">Cell outer membrane</location>
    </subcellularLocation>
</comment>
<reference evidence="8 9" key="1">
    <citation type="submission" date="2014-03" db="EMBL/GenBank/DDBJ databases">
        <title>Selection and divergence in the genomes of co-occurring obligate luminous symbionts with specific hosts.</title>
        <authorList>
            <person name="Hendry T.A."/>
            <person name="de Wet J.R."/>
            <person name="Dunlap P.V."/>
        </authorList>
    </citation>
    <scope>NUCLEOTIDE SEQUENCE [LARGE SCALE GENOMIC DNA]</scope>
    <source>
        <strain evidence="8 9">Ppalp.1</strain>
    </source>
</reference>
<dbReference type="eggNOG" id="COG1538">
    <property type="taxonomic scope" value="Bacteria"/>
</dbReference>
<dbReference type="InterPro" id="IPR003423">
    <property type="entry name" value="OMP_efflux"/>
</dbReference>
<evidence type="ECO:0000256" key="3">
    <source>
        <dbReference type="ARBA" id="ARBA00022448"/>
    </source>
</evidence>
<dbReference type="GO" id="GO:0015562">
    <property type="term" value="F:efflux transmembrane transporter activity"/>
    <property type="evidence" value="ECO:0007669"/>
    <property type="project" value="InterPro"/>
</dbReference>
<keyword evidence="6" id="KW-0472">Membrane</keyword>
<evidence type="ECO:0000256" key="2">
    <source>
        <dbReference type="ARBA" id="ARBA00007613"/>
    </source>
</evidence>
<keyword evidence="9" id="KW-1185">Reference proteome</keyword>
<dbReference type="NCBIfam" id="TIGR01844">
    <property type="entry name" value="type_I_sec_TolC"/>
    <property type="match status" value="1"/>
</dbReference>
<keyword evidence="7" id="KW-0998">Cell outer membrane</keyword>
<comment type="similarity">
    <text evidence="2">Belongs to the outer membrane factor (OMF) (TC 1.B.17) family.</text>
</comment>
<dbReference type="EMBL" id="JGVK01000027">
    <property type="protein sequence ID" value="KEY91053.1"/>
    <property type="molecule type" value="Genomic_DNA"/>
</dbReference>
<keyword evidence="5" id="KW-0812">Transmembrane</keyword>
<dbReference type="OrthoDB" id="9813458at2"/>
<sequence length="434" mass="49016">MNKLILLLIGIILSNLSTLTYSETLSGIYSQAKRNDTKLLRLEIQRNAAFEAITSSRSDLLPEVNLTTDYNLSRSNQDRRDSDRLTASINFSQKLYNRSSWITLNQAEKIAIQSDLYYKAAKQSLIIRVTKMYFDVLRAQENLEFIRLENAAVTQQLKQTKHRFATGVATITDVYNAQAEYDRVIANEILSANRLANQYEELREITNQENSNLNTLDTKLFSTNKITASVDLLIDEALQKNSALLATQVAQEIAKNNISLANSRHLPSLTLNSRYSQRSENNINFPHRNYNDFNIGLYLTVPLYSGGNITSKTKQAELAYIIAGQELEAIYRNVTKSVRLLTNNINASINALYAHKQIVISANSSLEATKSGFEVGTRTILDVLHSRHHLYSAKKNLSNARYDYILSVLKLRQVLGTLGEQDILDINSILKLAK</sequence>
<proteinExistence type="inferred from homology"/>
<keyword evidence="4" id="KW-1134">Transmembrane beta strand</keyword>
<evidence type="ECO:0000256" key="5">
    <source>
        <dbReference type="ARBA" id="ARBA00022692"/>
    </source>
</evidence>
<evidence type="ECO:0000313" key="8">
    <source>
        <dbReference type="EMBL" id="KEY91053.1"/>
    </source>
</evidence>
<dbReference type="GO" id="GO:1990281">
    <property type="term" value="C:efflux pump complex"/>
    <property type="evidence" value="ECO:0007669"/>
    <property type="project" value="TreeGrafter"/>
</dbReference>
<dbReference type="RefSeq" id="WP_034414339.1">
    <property type="nucleotide sequence ID" value="NZ_JGVK01000027.1"/>
</dbReference>
<dbReference type="GO" id="GO:0015288">
    <property type="term" value="F:porin activity"/>
    <property type="evidence" value="ECO:0007669"/>
    <property type="project" value="TreeGrafter"/>
</dbReference>
<dbReference type="AlphaFoldDB" id="A0A084CMM4"/>
<dbReference type="Proteomes" id="UP000053784">
    <property type="component" value="Unassembled WGS sequence"/>
</dbReference>
<name>A0A084CMM4_9GAMM</name>
<dbReference type="PANTHER" id="PTHR30026">
    <property type="entry name" value="OUTER MEMBRANE PROTEIN TOLC"/>
    <property type="match status" value="1"/>
</dbReference>
<dbReference type="InterPro" id="IPR010130">
    <property type="entry name" value="T1SS_OMP_TolC"/>
</dbReference>
<dbReference type="STRING" id="1179155.CF67_04036"/>
<dbReference type="Gene3D" id="1.20.1600.10">
    <property type="entry name" value="Outer membrane efflux proteins (OEP)"/>
    <property type="match status" value="1"/>
</dbReference>
<evidence type="ECO:0000256" key="4">
    <source>
        <dbReference type="ARBA" id="ARBA00022452"/>
    </source>
</evidence>
<dbReference type="GO" id="GO:0009279">
    <property type="term" value="C:cell outer membrane"/>
    <property type="evidence" value="ECO:0007669"/>
    <property type="project" value="UniProtKB-SubCell"/>
</dbReference>
<protein>
    <submittedName>
        <fullName evidence="8">Outer membrane protein</fullName>
    </submittedName>
</protein>
<dbReference type="Pfam" id="PF02321">
    <property type="entry name" value="OEP"/>
    <property type="match status" value="2"/>
</dbReference>
<organism evidence="8 9">
    <name type="scientific">Candidatus Photodesmus blepharonis</name>
    <dbReference type="NCBI Taxonomy" id="1179155"/>
    <lineage>
        <taxon>Bacteria</taxon>
        <taxon>Pseudomonadati</taxon>
        <taxon>Pseudomonadota</taxon>
        <taxon>Gammaproteobacteria</taxon>
        <taxon>Vibrionales</taxon>
        <taxon>Vibrionaceae</taxon>
        <taxon>Candidatus Photodesmus</taxon>
    </lineage>
</organism>
<evidence type="ECO:0000256" key="1">
    <source>
        <dbReference type="ARBA" id="ARBA00004442"/>
    </source>
</evidence>
<comment type="caution">
    <text evidence="8">The sequence shown here is derived from an EMBL/GenBank/DDBJ whole genome shotgun (WGS) entry which is preliminary data.</text>
</comment>